<feature type="non-terminal residue" evidence="3">
    <location>
        <position position="274"/>
    </location>
</feature>
<evidence type="ECO:0000313" key="3">
    <source>
        <dbReference type="EMBL" id="MBS2966406.1"/>
    </source>
</evidence>
<dbReference type="Pfam" id="PF10935">
    <property type="entry name" value="DUF2637"/>
    <property type="match status" value="1"/>
</dbReference>
<protein>
    <submittedName>
        <fullName evidence="3">DUF2637 domain-containing protein</fullName>
    </submittedName>
</protein>
<dbReference type="AlphaFoldDB" id="A0A8J7WPR7"/>
<keyword evidence="4" id="KW-1185">Reference proteome</keyword>
<feature type="transmembrane region" description="Helical" evidence="2">
    <location>
        <begin position="46"/>
        <end position="72"/>
    </location>
</feature>
<organism evidence="3 4">
    <name type="scientific">Actinocrinis puniceicyclus</name>
    <dbReference type="NCBI Taxonomy" id="977794"/>
    <lineage>
        <taxon>Bacteria</taxon>
        <taxon>Bacillati</taxon>
        <taxon>Actinomycetota</taxon>
        <taxon>Actinomycetes</taxon>
        <taxon>Catenulisporales</taxon>
        <taxon>Actinospicaceae</taxon>
        <taxon>Actinocrinis</taxon>
    </lineage>
</organism>
<evidence type="ECO:0000256" key="1">
    <source>
        <dbReference type="SAM" id="MobiDB-lite"/>
    </source>
</evidence>
<keyword evidence="2" id="KW-1133">Transmembrane helix</keyword>
<comment type="caution">
    <text evidence="3">The sequence shown here is derived from an EMBL/GenBank/DDBJ whole genome shotgun (WGS) entry which is preliminary data.</text>
</comment>
<feature type="transmembrane region" description="Helical" evidence="2">
    <location>
        <begin position="84"/>
        <end position="109"/>
    </location>
</feature>
<feature type="transmembrane region" description="Helical" evidence="2">
    <location>
        <begin position="129"/>
        <end position="154"/>
    </location>
</feature>
<dbReference type="EMBL" id="JAGSXH010000146">
    <property type="protein sequence ID" value="MBS2966406.1"/>
    <property type="molecule type" value="Genomic_DNA"/>
</dbReference>
<gene>
    <name evidence="3" type="ORF">KGA66_25415</name>
</gene>
<keyword evidence="2" id="KW-0812">Transmembrane</keyword>
<accession>A0A8J7WPR7</accession>
<name>A0A8J7WPR7_9ACTN</name>
<sequence>MTAAAEQSLIPRHRSAGVPAALPLTVRELSPDGEHSGQVEPLGAGWMTVTVVIGVMAALIALGGMVLSFRAVSSEMIPAFGARWAWLVPIVVDLTVFVFSGVDLVLARLDMSHPLARWTVYGATGGTVWLNYSVGGSAAGRVAHVLMPAIWVVFVELMRHVVRRQANLATGSHREPIPAARWLLSPWPTLKLWRRMVLWRVHSYPRALEQEKMRLGAVAAARELHGRWWRLRISPLTRLQINLGELGAHDMHPAARRPPAPVPATPGDIGASDI</sequence>
<feature type="region of interest" description="Disordered" evidence="1">
    <location>
        <begin position="252"/>
        <end position="274"/>
    </location>
</feature>
<dbReference type="Proteomes" id="UP000677913">
    <property type="component" value="Unassembled WGS sequence"/>
</dbReference>
<dbReference type="RefSeq" id="WP_211471444.1">
    <property type="nucleotide sequence ID" value="NZ_JAGSXH010000146.1"/>
</dbReference>
<dbReference type="InterPro" id="IPR021235">
    <property type="entry name" value="DUF2637"/>
</dbReference>
<keyword evidence="2" id="KW-0472">Membrane</keyword>
<evidence type="ECO:0000256" key="2">
    <source>
        <dbReference type="SAM" id="Phobius"/>
    </source>
</evidence>
<reference evidence="3" key="1">
    <citation type="submission" date="2021-04" db="EMBL/GenBank/DDBJ databases">
        <title>Genome based classification of Actinospica acidithermotolerans sp. nov., an actinobacterium isolated from an Indonesian hot spring.</title>
        <authorList>
            <person name="Kusuma A.B."/>
            <person name="Putra K.E."/>
            <person name="Nafisah S."/>
            <person name="Loh J."/>
            <person name="Nouioui I."/>
            <person name="Goodfellow M."/>
        </authorList>
    </citation>
    <scope>NUCLEOTIDE SEQUENCE</scope>
    <source>
        <strain evidence="3">DSM 45618</strain>
    </source>
</reference>
<proteinExistence type="predicted"/>
<evidence type="ECO:0000313" key="4">
    <source>
        <dbReference type="Proteomes" id="UP000677913"/>
    </source>
</evidence>